<dbReference type="Proteomes" id="UP000006671">
    <property type="component" value="Unassembled WGS sequence"/>
</dbReference>
<reference evidence="1 2" key="1">
    <citation type="journal article" date="2010" name="Cell">
        <title>The genome of Naegleria gruberi illuminates early eukaryotic versatility.</title>
        <authorList>
            <person name="Fritz-Laylin L.K."/>
            <person name="Prochnik S.E."/>
            <person name="Ginger M.L."/>
            <person name="Dacks J.B."/>
            <person name="Carpenter M.L."/>
            <person name="Field M.C."/>
            <person name="Kuo A."/>
            <person name="Paredez A."/>
            <person name="Chapman J."/>
            <person name="Pham J."/>
            <person name="Shu S."/>
            <person name="Neupane R."/>
            <person name="Cipriano M."/>
            <person name="Mancuso J."/>
            <person name="Tu H."/>
            <person name="Salamov A."/>
            <person name="Lindquist E."/>
            <person name="Shapiro H."/>
            <person name="Lucas S."/>
            <person name="Grigoriev I.V."/>
            <person name="Cande W.Z."/>
            <person name="Fulton C."/>
            <person name="Rokhsar D.S."/>
            <person name="Dawson S.C."/>
        </authorList>
    </citation>
    <scope>NUCLEOTIDE SEQUENCE [LARGE SCALE GENOMIC DNA]</scope>
    <source>
        <strain evidence="1 2">NEG-M</strain>
    </source>
</reference>
<dbReference type="RefSeq" id="XP_002680191.1">
    <property type="nucleotide sequence ID" value="XM_002680145.1"/>
</dbReference>
<protein>
    <submittedName>
        <fullName evidence="1">Uncharacterized protein</fullName>
    </submittedName>
</protein>
<gene>
    <name evidence="1" type="ORF">NAEGRDRAFT_78780</name>
</gene>
<dbReference type="VEuPathDB" id="AmoebaDB:NAEGRDRAFT_78780"/>
<organism evidence="2">
    <name type="scientific">Naegleria gruberi</name>
    <name type="common">Amoeba</name>
    <dbReference type="NCBI Taxonomy" id="5762"/>
    <lineage>
        <taxon>Eukaryota</taxon>
        <taxon>Discoba</taxon>
        <taxon>Heterolobosea</taxon>
        <taxon>Tetramitia</taxon>
        <taxon>Eutetramitia</taxon>
        <taxon>Vahlkampfiidae</taxon>
        <taxon>Naegleria</taxon>
    </lineage>
</organism>
<dbReference type="KEGG" id="ngr:NAEGRDRAFT_78780"/>
<name>D2V6H2_NAEGR</name>
<keyword evidence="2" id="KW-1185">Reference proteome</keyword>
<proteinExistence type="predicted"/>
<evidence type="ECO:0000313" key="2">
    <source>
        <dbReference type="Proteomes" id="UP000006671"/>
    </source>
</evidence>
<accession>D2V6H2</accession>
<sequence>MIQLLDLDSLASIFSFLPDNHRGKSAQILKCVSKYFSHLFSVNYNHQYTDYFREVFGSMFVPKMYIQLCRLSTQSSDRDEFGDQFSNCLKRLFGRRFEAISKTEFELEFDFPTTTEEKNTEHILNFLPHIVEQNSDERQYLLDDEKHSANHDLIKQLLHWKFNSKDSLTLNNYRNFDKRKKINAFRFFKKFKFHFQLVTNSTLGETEIYTCKYFNLFEVWDNVIVPKLDSTSVRCEIEKSSESQAYGIIRSSFLNFIKYAEKYGDFELQQIYNGKELDELQKISQEGSITDLIDYLTISRNIIMHFTTSILSNNTNLIRYSSIERPYFHPKIRTALGITENLSLIPWNVFTNNIRLEFSSIILYHLLEDALNISEEYLTKYRNIHNLPIYHQKEQRITFVSNRNNFVLKFQTLEFYRTVAIIRNNIVTIPFYPSASLEGFSHHVPRDQVSTFPTTLDSVNLCCMKYCTFNTITAPLWCVPCCCWWGAMTCCCLYPLCYQAEKLLSGDGMCDALVDSKHRCMSCFDCDVCLFVSANSLCYPCFLLKARVTDGPFLPEARSWTIADDKIFGNNNNYCNIL</sequence>
<dbReference type="InParanoid" id="D2V6H2"/>
<dbReference type="GeneID" id="8861638"/>
<dbReference type="AlphaFoldDB" id="D2V6H2"/>
<evidence type="ECO:0000313" key="1">
    <source>
        <dbReference type="EMBL" id="EFC47447.1"/>
    </source>
</evidence>
<dbReference type="EMBL" id="GG738854">
    <property type="protein sequence ID" value="EFC47447.1"/>
    <property type="molecule type" value="Genomic_DNA"/>
</dbReference>